<proteinExistence type="predicted"/>
<comment type="caution">
    <text evidence="2">The sequence shown here is derived from an EMBL/GenBank/DDBJ whole genome shotgun (WGS) entry which is preliminary data.</text>
</comment>
<evidence type="ECO:0000256" key="1">
    <source>
        <dbReference type="SAM" id="MobiDB-lite"/>
    </source>
</evidence>
<reference evidence="2" key="1">
    <citation type="journal article" date="2019" name="Sci. Rep.">
        <title>Draft genome of Tanacetum cinerariifolium, the natural source of mosquito coil.</title>
        <authorList>
            <person name="Yamashiro T."/>
            <person name="Shiraishi A."/>
            <person name="Satake H."/>
            <person name="Nakayama K."/>
        </authorList>
    </citation>
    <scope>NUCLEOTIDE SEQUENCE</scope>
</reference>
<dbReference type="AlphaFoldDB" id="A0A699THM0"/>
<protein>
    <submittedName>
        <fullName evidence="2">Uncharacterized protein</fullName>
    </submittedName>
</protein>
<feature type="non-terminal residue" evidence="2">
    <location>
        <position position="1"/>
    </location>
</feature>
<feature type="region of interest" description="Disordered" evidence="1">
    <location>
        <begin position="1"/>
        <end position="69"/>
    </location>
</feature>
<evidence type="ECO:0000313" key="2">
    <source>
        <dbReference type="EMBL" id="GFD10125.1"/>
    </source>
</evidence>
<dbReference type="EMBL" id="BKCJ011250210">
    <property type="protein sequence ID" value="GFD10125.1"/>
    <property type="molecule type" value="Genomic_DNA"/>
</dbReference>
<organism evidence="2">
    <name type="scientific">Tanacetum cinerariifolium</name>
    <name type="common">Dalmatian daisy</name>
    <name type="synonym">Chrysanthemum cinerariifolium</name>
    <dbReference type="NCBI Taxonomy" id="118510"/>
    <lineage>
        <taxon>Eukaryota</taxon>
        <taxon>Viridiplantae</taxon>
        <taxon>Streptophyta</taxon>
        <taxon>Embryophyta</taxon>
        <taxon>Tracheophyta</taxon>
        <taxon>Spermatophyta</taxon>
        <taxon>Magnoliopsida</taxon>
        <taxon>eudicotyledons</taxon>
        <taxon>Gunneridae</taxon>
        <taxon>Pentapetalae</taxon>
        <taxon>asterids</taxon>
        <taxon>campanulids</taxon>
        <taxon>Asterales</taxon>
        <taxon>Asteraceae</taxon>
        <taxon>Asteroideae</taxon>
        <taxon>Anthemideae</taxon>
        <taxon>Anthemidinae</taxon>
        <taxon>Tanacetum</taxon>
    </lineage>
</organism>
<name>A0A699THM0_TANCI</name>
<gene>
    <name evidence="2" type="ORF">Tci_882094</name>
</gene>
<feature type="compositionally biased region" description="Basic and acidic residues" evidence="1">
    <location>
        <begin position="29"/>
        <end position="57"/>
    </location>
</feature>
<accession>A0A699THM0</accession>
<sequence>ASQKDRGYQKSMSGRAEYRGRTGPMTANTKKENMTGHAEHHGRTEHHERTTDTKKVCPDVQSIVEGRDL</sequence>